<dbReference type="KEGG" id="mxa:MXAN_1631"/>
<dbReference type="HOGENOM" id="CLU_029526_0_0_7"/>
<dbReference type="STRING" id="246197.MXAN_1631"/>
<organism evidence="2 3">
    <name type="scientific">Myxococcus xanthus (strain DK1622)</name>
    <dbReference type="NCBI Taxonomy" id="246197"/>
    <lineage>
        <taxon>Bacteria</taxon>
        <taxon>Pseudomonadati</taxon>
        <taxon>Myxococcota</taxon>
        <taxon>Myxococcia</taxon>
        <taxon>Myxococcales</taxon>
        <taxon>Cystobacterineae</taxon>
        <taxon>Myxococcaceae</taxon>
        <taxon>Myxococcus</taxon>
    </lineage>
</organism>
<dbReference type="eggNOG" id="COG4932">
    <property type="taxonomic scope" value="Bacteria"/>
</dbReference>
<evidence type="ECO:0000313" key="3">
    <source>
        <dbReference type="Proteomes" id="UP000002402"/>
    </source>
</evidence>
<feature type="compositionally biased region" description="Pro residues" evidence="1">
    <location>
        <begin position="45"/>
        <end position="54"/>
    </location>
</feature>
<proteinExistence type="predicted"/>
<dbReference type="SUPFAM" id="SSF51126">
    <property type="entry name" value="Pectin lyase-like"/>
    <property type="match status" value="1"/>
</dbReference>
<dbReference type="InterPro" id="IPR011050">
    <property type="entry name" value="Pectin_lyase_fold/virulence"/>
</dbReference>
<dbReference type="Proteomes" id="UP000002402">
    <property type="component" value="Chromosome"/>
</dbReference>
<protein>
    <recommendedName>
        <fullName evidence="4">Right handed beta helix domain-containing protein</fullName>
    </recommendedName>
</protein>
<gene>
    <name evidence="2" type="ordered locus">MXAN_1631</name>
</gene>
<keyword evidence="3" id="KW-1185">Reference proteome</keyword>
<sequence length="630" mass="65654">MQRVSGPSREPPCGAPSRQLRDVDARGTASSVARACPPCSSGPTEGPPPAPRPGPARGSRGAILPLPHPRSVARQSHPPPPGHLTWTRAGATIHIQRHRHPWSPYDAARLHTIESLSLSTRSERGAFMSRNRWRCFGSLLVGTLSLPVVGCSGEEPSHEEVHNSPSEDVHTAALSTESPQEGFQDPTCGYIPCPVFQNGNVLTLAGNCATYSTLRIPDGYLLDGAGHFIIALDPPGDHFKGPIARNCGSSAFYMNLRLMLKGLTDVCDTGDDALVGIRFDNATGSVINTQIFNIRQGDGTGGCQEGTGILIRNQGPLSPTQHVGVQNNLLLGYQKAGVVAVGDVVVDITNNRVVGSGPIGNVAQSGIQVGLGATGSIVNNLISGHSYTGEGVASGILVYGGPMYGGPLSTDVLIQGNQLFNNDIGVYLSQGNADQSPPAVLTNIQVVDNVLHFDGVTNGYVYQAGISDLGTGNVIHSNIITGAGYDPATLPGSTFAVDVLAGPAASLAFLNPPRQVPVGLCSGPLIVQTQDVSGNLVVPTTTGFNITSAGPASPGIQFYADPACAGPAVTTLDLGNPQAQGRFYFRAPTPGSVTVFVWNSDWTQGQTQQVFIPLESAPPPAGALRLELQH</sequence>
<dbReference type="InterPro" id="IPR012334">
    <property type="entry name" value="Pectin_lyas_fold"/>
</dbReference>
<dbReference type="SMART" id="SM00710">
    <property type="entry name" value="PbH1"/>
    <property type="match status" value="4"/>
</dbReference>
<evidence type="ECO:0008006" key="4">
    <source>
        <dbReference type="Google" id="ProtNLM"/>
    </source>
</evidence>
<dbReference type="AlphaFoldDB" id="Q1DBU0"/>
<evidence type="ECO:0000313" key="2">
    <source>
        <dbReference type="EMBL" id="ABF87686.1"/>
    </source>
</evidence>
<dbReference type="EMBL" id="CP000113">
    <property type="protein sequence ID" value="ABF87686.1"/>
    <property type="molecule type" value="Genomic_DNA"/>
</dbReference>
<dbReference type="Gene3D" id="2.160.20.10">
    <property type="entry name" value="Single-stranded right-handed beta-helix, Pectin lyase-like"/>
    <property type="match status" value="1"/>
</dbReference>
<feature type="region of interest" description="Disordered" evidence="1">
    <location>
        <begin position="1"/>
        <end position="86"/>
    </location>
</feature>
<accession>Q1DBU0</accession>
<evidence type="ECO:0000256" key="1">
    <source>
        <dbReference type="SAM" id="MobiDB-lite"/>
    </source>
</evidence>
<feature type="compositionally biased region" description="Basic and acidic residues" evidence="1">
    <location>
        <begin position="155"/>
        <end position="170"/>
    </location>
</feature>
<dbReference type="InterPro" id="IPR006626">
    <property type="entry name" value="PbH1"/>
</dbReference>
<name>Q1DBU0_MYXXD</name>
<reference evidence="2 3" key="1">
    <citation type="journal article" date="2006" name="Proc. Natl. Acad. Sci. U.S.A.">
        <title>Evolution of sensory complexity recorded in a myxobacterial genome.</title>
        <authorList>
            <person name="Goldman B.S."/>
            <person name="Nierman W.C."/>
            <person name="Kaiser D."/>
            <person name="Slater S.C."/>
            <person name="Durkin A.S."/>
            <person name="Eisen J.A."/>
            <person name="Ronning C.M."/>
            <person name="Barbazuk W.B."/>
            <person name="Blanchard M."/>
            <person name="Field C."/>
            <person name="Halling C."/>
            <person name="Hinkle G."/>
            <person name="Iartchuk O."/>
            <person name="Kim H.S."/>
            <person name="Mackenzie C."/>
            <person name="Madupu R."/>
            <person name="Miller N."/>
            <person name="Shvartsbeyn A."/>
            <person name="Sullivan S.A."/>
            <person name="Vaudin M."/>
            <person name="Wiegand R."/>
            <person name="Kaplan H.B."/>
        </authorList>
    </citation>
    <scope>NUCLEOTIDE SEQUENCE [LARGE SCALE GENOMIC DNA]</scope>
    <source>
        <strain evidence="3">DK1622</strain>
    </source>
</reference>
<dbReference type="EnsemblBacteria" id="ABF87686">
    <property type="protein sequence ID" value="ABF87686"/>
    <property type="gene ID" value="MXAN_1631"/>
</dbReference>
<feature type="region of interest" description="Disordered" evidence="1">
    <location>
        <begin position="153"/>
        <end position="178"/>
    </location>
</feature>